<proteinExistence type="predicted"/>
<name>A0A840QHE1_9PSEU</name>
<dbReference type="Proteomes" id="UP000584374">
    <property type="component" value="Unassembled WGS sequence"/>
</dbReference>
<sequence>MSQEATAELAGMTGAYLSMIERGVRPVTRRSTLESLADALRVAPSELTGQPYVTNDPLTSEIHAALSGVESALEVYELGVDPGVKPRPWSELSSAVQHLTGTLRGDANYAEQGAVLPDLLGELHTAYVHDPQHRREVLIALVYSYRTAASVCKNLGVRGLPLLAARAAQRCTEELGDPEWLGYAAYLRGIMGGPQSRSHQYTLSVRAIDGLTASMSGSSVLQVAGTLHLNAALAAAVQRDADQAHEHLNEAARLADELPPHHSNFAGLYFGHDNVALWMVSLGTELGEGPKVAELARNGRPEVIPLRSWQATYFADLGRALATDRKTRDVGLRQILKAESIAPQWTRNNPLVRETVLDLLAAARRDAGGRDLRGLAHRMGVAPTG</sequence>
<dbReference type="EMBL" id="JACHIW010000002">
    <property type="protein sequence ID" value="MBB5159571.1"/>
    <property type="molecule type" value="Genomic_DNA"/>
</dbReference>
<comment type="caution">
    <text evidence="2">The sequence shown here is derived from an EMBL/GenBank/DDBJ whole genome shotgun (WGS) entry which is preliminary data.</text>
</comment>
<evidence type="ECO:0000313" key="2">
    <source>
        <dbReference type="EMBL" id="MBB5159571.1"/>
    </source>
</evidence>
<dbReference type="Gene3D" id="1.10.260.40">
    <property type="entry name" value="lambda repressor-like DNA-binding domains"/>
    <property type="match status" value="1"/>
</dbReference>
<gene>
    <name evidence="2" type="ORF">BJ970_007170</name>
</gene>
<reference evidence="2 3" key="1">
    <citation type="submission" date="2020-08" db="EMBL/GenBank/DDBJ databases">
        <title>Sequencing the genomes of 1000 actinobacteria strains.</title>
        <authorList>
            <person name="Klenk H.-P."/>
        </authorList>
    </citation>
    <scope>NUCLEOTIDE SEQUENCE [LARGE SCALE GENOMIC DNA]</scope>
    <source>
        <strain evidence="2 3">DSM 45584</strain>
    </source>
</reference>
<evidence type="ECO:0000313" key="3">
    <source>
        <dbReference type="Proteomes" id="UP000584374"/>
    </source>
</evidence>
<dbReference type="PROSITE" id="PS50943">
    <property type="entry name" value="HTH_CROC1"/>
    <property type="match status" value="1"/>
</dbReference>
<accession>A0A840QHE1</accession>
<dbReference type="CDD" id="cd00093">
    <property type="entry name" value="HTH_XRE"/>
    <property type="match status" value="1"/>
</dbReference>
<dbReference type="AlphaFoldDB" id="A0A840QHE1"/>
<dbReference type="GO" id="GO:0003677">
    <property type="term" value="F:DNA binding"/>
    <property type="evidence" value="ECO:0007669"/>
    <property type="project" value="InterPro"/>
</dbReference>
<evidence type="ECO:0000259" key="1">
    <source>
        <dbReference type="PROSITE" id="PS50943"/>
    </source>
</evidence>
<feature type="domain" description="HTH cro/C1-type" evidence="1">
    <location>
        <begin position="1"/>
        <end position="47"/>
    </location>
</feature>
<organism evidence="2 3">
    <name type="scientific">Saccharopolyspora phatthalungensis</name>
    <dbReference type="NCBI Taxonomy" id="664693"/>
    <lineage>
        <taxon>Bacteria</taxon>
        <taxon>Bacillati</taxon>
        <taxon>Actinomycetota</taxon>
        <taxon>Actinomycetes</taxon>
        <taxon>Pseudonocardiales</taxon>
        <taxon>Pseudonocardiaceae</taxon>
        <taxon>Saccharopolyspora</taxon>
    </lineage>
</organism>
<dbReference type="Pfam" id="PF13560">
    <property type="entry name" value="HTH_31"/>
    <property type="match status" value="1"/>
</dbReference>
<dbReference type="InterPro" id="IPR010982">
    <property type="entry name" value="Lambda_DNA-bd_dom_sf"/>
</dbReference>
<keyword evidence="3" id="KW-1185">Reference proteome</keyword>
<dbReference type="SUPFAM" id="SSF47413">
    <property type="entry name" value="lambda repressor-like DNA-binding domains"/>
    <property type="match status" value="1"/>
</dbReference>
<dbReference type="InterPro" id="IPR001387">
    <property type="entry name" value="Cro/C1-type_HTH"/>
</dbReference>
<protein>
    <submittedName>
        <fullName evidence="2">Transcriptional regulator with XRE-family HTH domain</fullName>
    </submittedName>
</protein>